<reference evidence="3" key="1">
    <citation type="journal article" date="2011" name="Nat. Biotechnol.">
        <title>The genomic sequence of the Chinese hamster ovary (CHO)-K1 cell line.</title>
        <authorList>
            <person name="Xu X."/>
            <person name="Nagarajan H."/>
            <person name="Lewis N.E."/>
            <person name="Pan S."/>
            <person name="Cai Z."/>
            <person name="Liu X."/>
            <person name="Chen W."/>
            <person name="Xie M."/>
            <person name="Wang W."/>
            <person name="Hammond S."/>
            <person name="Andersen M.R."/>
            <person name="Neff N."/>
            <person name="Passarelli B."/>
            <person name="Koh W."/>
            <person name="Fan H.C."/>
            <person name="Wang J."/>
            <person name="Gui Y."/>
            <person name="Lee K.H."/>
            <person name="Betenbaugh M.J."/>
            <person name="Quake S.R."/>
            <person name="Famili I."/>
            <person name="Palsson B.O."/>
            <person name="Wang J."/>
        </authorList>
    </citation>
    <scope>NUCLEOTIDE SEQUENCE [LARGE SCALE GENOMIC DNA]</scope>
    <source>
        <strain evidence="3">CHO K1 cell line</strain>
    </source>
</reference>
<dbReference type="InParanoid" id="G3GTY2"/>
<dbReference type="Proteomes" id="UP000001075">
    <property type="component" value="Unassembled WGS sequence"/>
</dbReference>
<name>G3GTY2_CRIGR</name>
<organism evidence="2 3">
    <name type="scientific">Cricetulus griseus</name>
    <name type="common">Chinese hamster</name>
    <name type="synonym">Cricetulus barabensis griseus</name>
    <dbReference type="NCBI Taxonomy" id="10029"/>
    <lineage>
        <taxon>Eukaryota</taxon>
        <taxon>Metazoa</taxon>
        <taxon>Chordata</taxon>
        <taxon>Craniata</taxon>
        <taxon>Vertebrata</taxon>
        <taxon>Euteleostomi</taxon>
        <taxon>Mammalia</taxon>
        <taxon>Eutheria</taxon>
        <taxon>Euarchontoglires</taxon>
        <taxon>Glires</taxon>
        <taxon>Rodentia</taxon>
        <taxon>Myomorpha</taxon>
        <taxon>Muroidea</taxon>
        <taxon>Cricetidae</taxon>
        <taxon>Cricetinae</taxon>
        <taxon>Cricetulus</taxon>
    </lineage>
</organism>
<evidence type="ECO:0000256" key="1">
    <source>
        <dbReference type="SAM" id="MobiDB-lite"/>
    </source>
</evidence>
<evidence type="ECO:0000313" key="3">
    <source>
        <dbReference type="Proteomes" id="UP000001075"/>
    </source>
</evidence>
<sequence length="51" mass="5982">MRSLSVDDHLPEPGPLKNKETCSEKLQHYIIPKDHLHEDTDTRSKQTKQQK</sequence>
<proteinExistence type="predicted"/>
<dbReference type="EMBL" id="JH000023">
    <property type="protein sequence ID" value="EGV92973.1"/>
    <property type="molecule type" value="Genomic_DNA"/>
</dbReference>
<evidence type="ECO:0000313" key="2">
    <source>
        <dbReference type="EMBL" id="EGV92973.1"/>
    </source>
</evidence>
<feature type="region of interest" description="Disordered" evidence="1">
    <location>
        <begin position="1"/>
        <end position="51"/>
    </location>
</feature>
<accession>G3GTY2</accession>
<gene>
    <name evidence="2" type="ORF">I79_001122</name>
</gene>
<protein>
    <submittedName>
        <fullName evidence="2">Uncharacterized protein</fullName>
    </submittedName>
</protein>
<dbReference type="AlphaFoldDB" id="G3GTY2"/>
<feature type="compositionally biased region" description="Basic and acidic residues" evidence="1">
    <location>
        <begin position="1"/>
        <end position="44"/>
    </location>
</feature>